<accession>A0A643FSF2</accession>
<organism evidence="1 2">
    <name type="scientific">Cupriavidus basilensis</name>
    <dbReference type="NCBI Taxonomy" id="68895"/>
    <lineage>
        <taxon>Bacteria</taxon>
        <taxon>Pseudomonadati</taxon>
        <taxon>Pseudomonadota</taxon>
        <taxon>Betaproteobacteria</taxon>
        <taxon>Burkholderiales</taxon>
        <taxon>Burkholderiaceae</taxon>
        <taxon>Cupriavidus</taxon>
    </lineage>
</organism>
<dbReference type="Proteomes" id="UP000397656">
    <property type="component" value="Chromosome 2"/>
</dbReference>
<proteinExistence type="predicted"/>
<gene>
    <name evidence="1" type="ORF">F7R26_024925</name>
</gene>
<dbReference type="AlphaFoldDB" id="A0A643FSF2"/>
<sequence>MTNVAADATRMVWRVRNAGPGQLAIGDSTETVNNAVIAPSQGDVWTEGDVSQLRRYVVSDSKATAALEVLK</sequence>
<evidence type="ECO:0000313" key="2">
    <source>
        <dbReference type="Proteomes" id="UP000397656"/>
    </source>
</evidence>
<dbReference type="EMBL" id="CP062804">
    <property type="protein sequence ID" value="QOT80672.1"/>
    <property type="molecule type" value="Genomic_DNA"/>
</dbReference>
<protein>
    <submittedName>
        <fullName evidence="1">Uncharacterized protein</fullName>
    </submittedName>
</protein>
<dbReference type="GeneID" id="98404186"/>
<evidence type="ECO:0000313" key="1">
    <source>
        <dbReference type="EMBL" id="QOT80672.1"/>
    </source>
</evidence>
<reference evidence="1 2" key="1">
    <citation type="submission" date="2020-10" db="EMBL/GenBank/DDBJ databases">
        <title>Complete genome sequence of Cupriavidus basilensis CCUG 49340T.</title>
        <authorList>
            <person name="Salva-Serra F."/>
            <person name="Donoso R.A."/>
            <person name="Cho K.H."/>
            <person name="Yoo J.A."/>
            <person name="Lee K."/>
            <person name="Yoon S.-H."/>
            <person name="Perez-Pantoja D."/>
            <person name="Moore E.R.B."/>
        </authorList>
    </citation>
    <scope>NUCLEOTIDE SEQUENCE [LARGE SCALE GENOMIC DNA]</scope>
    <source>
        <strain evidence="2">CCUG 49340</strain>
    </source>
</reference>
<dbReference type="RefSeq" id="WP_150987070.1">
    <property type="nucleotide sequence ID" value="NZ_CP062804.1"/>
</dbReference>
<name>A0A643FSF2_9BURK</name>